<gene>
    <name evidence="2" type="ORF">AVDCRST_MAG51-444</name>
</gene>
<sequence length="78" mass="9441">DTVCGHRRGRFHRQQHRQGAERPRHRRHRCRRRPDAGRQVPQPGRPEDRRLRGRCLLLRRVRRGAVRRCGSRLPPRCL</sequence>
<protein>
    <submittedName>
        <fullName evidence="2">ADP-L-glycero-D-manno-heptose-6-epimerase</fullName>
        <ecNumber evidence="2">5.1.3.20</ecNumber>
    </submittedName>
</protein>
<reference evidence="2" key="1">
    <citation type="submission" date="2020-02" db="EMBL/GenBank/DDBJ databases">
        <authorList>
            <person name="Meier V. D."/>
        </authorList>
    </citation>
    <scope>NUCLEOTIDE SEQUENCE</scope>
    <source>
        <strain evidence="2">AVDCRST_MAG51</strain>
    </source>
</reference>
<keyword evidence="2" id="KW-0413">Isomerase</keyword>
<dbReference type="EMBL" id="CADCUX010000122">
    <property type="protein sequence ID" value="CAA9392739.1"/>
    <property type="molecule type" value="Genomic_DNA"/>
</dbReference>
<feature type="compositionally biased region" description="Basic residues" evidence="1">
    <location>
        <begin position="1"/>
        <end position="16"/>
    </location>
</feature>
<dbReference type="GO" id="GO:0008712">
    <property type="term" value="F:ADP-glyceromanno-heptose 6-epimerase activity"/>
    <property type="evidence" value="ECO:0007669"/>
    <property type="project" value="UniProtKB-EC"/>
</dbReference>
<name>A0A6J4NNK5_9BURK</name>
<feature type="non-terminal residue" evidence="2">
    <location>
        <position position="1"/>
    </location>
</feature>
<feature type="region of interest" description="Disordered" evidence="1">
    <location>
        <begin position="1"/>
        <end position="49"/>
    </location>
</feature>
<organism evidence="2">
    <name type="scientific">uncultured Ramlibacter sp</name>
    <dbReference type="NCBI Taxonomy" id="260755"/>
    <lineage>
        <taxon>Bacteria</taxon>
        <taxon>Pseudomonadati</taxon>
        <taxon>Pseudomonadota</taxon>
        <taxon>Betaproteobacteria</taxon>
        <taxon>Burkholderiales</taxon>
        <taxon>Comamonadaceae</taxon>
        <taxon>Ramlibacter</taxon>
        <taxon>environmental samples</taxon>
    </lineage>
</organism>
<feature type="compositionally biased region" description="Basic residues" evidence="1">
    <location>
        <begin position="23"/>
        <end position="32"/>
    </location>
</feature>
<dbReference type="AlphaFoldDB" id="A0A6J4NNK5"/>
<feature type="non-terminal residue" evidence="2">
    <location>
        <position position="78"/>
    </location>
</feature>
<accession>A0A6J4NNK5</accession>
<evidence type="ECO:0000313" key="2">
    <source>
        <dbReference type="EMBL" id="CAA9392739.1"/>
    </source>
</evidence>
<evidence type="ECO:0000256" key="1">
    <source>
        <dbReference type="SAM" id="MobiDB-lite"/>
    </source>
</evidence>
<dbReference type="EC" id="5.1.3.20" evidence="2"/>
<proteinExistence type="predicted"/>